<sequence length="224" mass="24257">MHSSISSVFVAIFALAYFSVTSGCPQKACVGVTVYYESLCGDSLRFIKGSLVPTYAELKDYLDVTFVPYGKASHERDEASGGWNFSCQHGPPECKGNKAQACGLYAIKSIEKTEDQQDLSVRFVGCAMSSDYPSSNAQQCAASVGLKNSTQELLNKCESDVTGDNLLANYGDMTHSLGSEFAFVPTIVINDKFTGENQLMALTQFKKLICNNLPSYVKPPTCGQ</sequence>
<comment type="caution">
    <text evidence="7">The sequence shown here is derived from an EMBL/GenBank/DDBJ whole genome shotgun (WGS) entry which is preliminary data.</text>
</comment>
<keyword evidence="5" id="KW-0325">Glycoprotein</keyword>
<dbReference type="PANTHER" id="PTHR13234">
    <property type="entry name" value="GAMMA-INTERFERON INDUCIBLE LYSOSOMAL THIOL REDUCTASE GILT"/>
    <property type="match status" value="1"/>
</dbReference>
<dbReference type="GO" id="GO:0005576">
    <property type="term" value="C:extracellular region"/>
    <property type="evidence" value="ECO:0007669"/>
    <property type="project" value="UniProtKB-SubCell"/>
</dbReference>
<dbReference type="PANTHER" id="PTHR13234:SF8">
    <property type="entry name" value="GAMMA-INTERFERON-INDUCIBLE LYSOSOMAL THIOL REDUCTASE"/>
    <property type="match status" value="1"/>
</dbReference>
<comment type="similarity">
    <text evidence="2">Belongs to the GILT family.</text>
</comment>
<name>A0AAV7ISU9_COTGL</name>
<organism evidence="7 8">
    <name type="scientific">Cotesia glomerata</name>
    <name type="common">Lepidopteran parasitic wasp</name>
    <name type="synonym">Apanteles glomeratus</name>
    <dbReference type="NCBI Taxonomy" id="32391"/>
    <lineage>
        <taxon>Eukaryota</taxon>
        <taxon>Metazoa</taxon>
        <taxon>Ecdysozoa</taxon>
        <taxon>Arthropoda</taxon>
        <taxon>Hexapoda</taxon>
        <taxon>Insecta</taxon>
        <taxon>Pterygota</taxon>
        <taxon>Neoptera</taxon>
        <taxon>Endopterygota</taxon>
        <taxon>Hymenoptera</taxon>
        <taxon>Apocrita</taxon>
        <taxon>Ichneumonoidea</taxon>
        <taxon>Braconidae</taxon>
        <taxon>Microgastrinae</taxon>
        <taxon>Cotesia</taxon>
    </lineage>
</organism>
<keyword evidence="8" id="KW-1185">Reference proteome</keyword>
<feature type="signal peptide" evidence="6">
    <location>
        <begin position="1"/>
        <end position="23"/>
    </location>
</feature>
<evidence type="ECO:0000256" key="2">
    <source>
        <dbReference type="ARBA" id="ARBA00005679"/>
    </source>
</evidence>
<dbReference type="Pfam" id="PF03227">
    <property type="entry name" value="GILT"/>
    <property type="match status" value="1"/>
</dbReference>
<gene>
    <name evidence="7" type="ORF">KQX54_014692</name>
</gene>
<dbReference type="InterPro" id="IPR004911">
    <property type="entry name" value="Interferon-induced_GILT"/>
</dbReference>
<dbReference type="Proteomes" id="UP000826195">
    <property type="component" value="Unassembled WGS sequence"/>
</dbReference>
<keyword evidence="4 6" id="KW-0732">Signal</keyword>
<protein>
    <submittedName>
        <fullName evidence="7">Uncharacterized protein</fullName>
    </submittedName>
</protein>
<evidence type="ECO:0000256" key="1">
    <source>
        <dbReference type="ARBA" id="ARBA00004613"/>
    </source>
</evidence>
<dbReference type="GO" id="GO:0016671">
    <property type="term" value="F:oxidoreductase activity, acting on a sulfur group of donors, disulfide as acceptor"/>
    <property type="evidence" value="ECO:0007669"/>
    <property type="project" value="InterPro"/>
</dbReference>
<dbReference type="AlphaFoldDB" id="A0AAV7ISU9"/>
<reference evidence="7 8" key="1">
    <citation type="journal article" date="2021" name="J. Hered.">
        <title>A chromosome-level genome assembly of the parasitoid wasp, Cotesia glomerata (Hymenoptera: Braconidae).</title>
        <authorList>
            <person name="Pinto B.J."/>
            <person name="Weis J.J."/>
            <person name="Gamble T."/>
            <person name="Ode P.J."/>
            <person name="Paul R."/>
            <person name="Zaspel J.M."/>
        </authorList>
    </citation>
    <scope>NUCLEOTIDE SEQUENCE [LARGE SCALE GENOMIC DNA]</scope>
    <source>
        <strain evidence="7">CgM1</strain>
    </source>
</reference>
<evidence type="ECO:0000256" key="4">
    <source>
        <dbReference type="ARBA" id="ARBA00022729"/>
    </source>
</evidence>
<comment type="subcellular location">
    <subcellularLocation>
        <location evidence="1">Secreted</location>
    </subcellularLocation>
</comment>
<accession>A0AAV7ISU9</accession>
<dbReference type="EMBL" id="JAHXZJ010000747">
    <property type="protein sequence ID" value="KAH0558160.1"/>
    <property type="molecule type" value="Genomic_DNA"/>
</dbReference>
<proteinExistence type="inferred from homology"/>
<evidence type="ECO:0000313" key="7">
    <source>
        <dbReference type="EMBL" id="KAH0558160.1"/>
    </source>
</evidence>
<evidence type="ECO:0000256" key="5">
    <source>
        <dbReference type="ARBA" id="ARBA00023180"/>
    </source>
</evidence>
<feature type="chain" id="PRO_5043967127" evidence="6">
    <location>
        <begin position="24"/>
        <end position="224"/>
    </location>
</feature>
<evidence type="ECO:0000313" key="8">
    <source>
        <dbReference type="Proteomes" id="UP000826195"/>
    </source>
</evidence>
<keyword evidence="3" id="KW-0964">Secreted</keyword>
<evidence type="ECO:0000256" key="3">
    <source>
        <dbReference type="ARBA" id="ARBA00022525"/>
    </source>
</evidence>
<evidence type="ECO:0000256" key="6">
    <source>
        <dbReference type="SAM" id="SignalP"/>
    </source>
</evidence>